<feature type="region of interest" description="Disordered" evidence="10">
    <location>
        <begin position="657"/>
        <end position="762"/>
    </location>
</feature>
<sequence length="762" mass="83147">MGVGRRMKKQGPPPPLDESKITMLKKRKTSAAAPKAESGKKRRRPEEEDAVVKDVPKKKKATQVVANGKEKKSAVAIGGKDKKKPVQKQPVSESEDEDMSDFNEEGLDQDEFDDLDGVSEGSMDSQAEGDFGFGSDDDDSDSVVDSDEGDHPRQTMFSDDEDLSDAEEKLTAANIEGLSRKLDEERQAEEEEAERELQESAMQTNIAGDRPDVFENAEGEGLAPNLQLLRTRITDTIRILGDMKTLGQEGKSRADYTQLLLNDICTYYGYTPFLAEKLFNLFTPMEAFAFFEANETPRPVVIRTNTLRTNRRSLAQALINRGVVLEPVGKWSKVGLQVFESAVPLGATPEYLAGQYILQAASSFLPVMALAPQENERVLDMAAAPGGKTTHISALMRNTGCVIANDASKPRAKGLIGNIHRLGCKNTIVTNLDARTAFPKAMGGFDRVLLDAPCTGTGVISKDPGVKMNKNERDFLAIPHMQRQLLLAAIDSVDHASKTGGYIVYSTCSVTVEENEAVVQYVLRKRPNVKIVETGLGDFGTPGFTSYMSKHFDAKMTMTRRYFPHRENVDGFFVCKLKKTGPTPAQTAKDIASAATNGTSIPKSSTPTATDDEAVDKTPITDDEAGKVGDGFGPFGETEKVDAELILRAERNRLRRKGLNPKGVLNRPKKAAAPKKSEPEDSTATEEPAKQPEQKQQKEKKKKDDSKKKVKPAKTTDTPSTTTTTTTATTPTSTKEDKDKKKSKKQSTSSPGKGKGKGKVSK</sequence>
<dbReference type="InterPro" id="IPR011023">
    <property type="entry name" value="Nop2p"/>
</dbReference>
<keyword evidence="3" id="KW-0690">Ribosome biogenesis</keyword>
<evidence type="ECO:0000256" key="8">
    <source>
        <dbReference type="ARBA" id="ARBA00023242"/>
    </source>
</evidence>
<evidence type="ECO:0000256" key="3">
    <source>
        <dbReference type="ARBA" id="ARBA00022517"/>
    </source>
</evidence>
<organism evidence="12 13">
    <name type="scientific">Aspergillus cavernicola</name>
    <dbReference type="NCBI Taxonomy" id="176166"/>
    <lineage>
        <taxon>Eukaryota</taxon>
        <taxon>Fungi</taxon>
        <taxon>Dikarya</taxon>
        <taxon>Ascomycota</taxon>
        <taxon>Pezizomycotina</taxon>
        <taxon>Eurotiomycetes</taxon>
        <taxon>Eurotiomycetidae</taxon>
        <taxon>Eurotiales</taxon>
        <taxon>Aspergillaceae</taxon>
        <taxon>Aspergillus</taxon>
        <taxon>Aspergillus subgen. Nidulantes</taxon>
    </lineage>
</organism>
<dbReference type="InterPro" id="IPR023267">
    <property type="entry name" value="RCMT"/>
</dbReference>
<feature type="compositionally biased region" description="Basic and acidic residues" evidence="10">
    <location>
        <begin position="687"/>
        <end position="707"/>
    </location>
</feature>
<accession>A0ABR4IJS8</accession>
<dbReference type="EMBL" id="JBFXLS010000022">
    <property type="protein sequence ID" value="KAL2828025.1"/>
    <property type="molecule type" value="Genomic_DNA"/>
</dbReference>
<comment type="caution">
    <text evidence="12">The sequence shown here is derived from an EMBL/GenBank/DDBJ whole genome shotgun (WGS) entry which is preliminary data.</text>
</comment>
<proteinExistence type="inferred from homology"/>
<evidence type="ECO:0000256" key="6">
    <source>
        <dbReference type="ARBA" id="ARBA00022691"/>
    </source>
</evidence>
<comment type="similarity">
    <text evidence="2 9">Belongs to the class I-like SAM-binding methyltransferase superfamily. RsmB/NOP family.</text>
</comment>
<keyword evidence="13" id="KW-1185">Reference proteome</keyword>
<feature type="domain" description="SAM-dependent MTase RsmB/NOP-type" evidence="11">
    <location>
        <begin position="290"/>
        <end position="580"/>
    </location>
</feature>
<evidence type="ECO:0000256" key="1">
    <source>
        <dbReference type="ARBA" id="ARBA00004604"/>
    </source>
</evidence>
<evidence type="ECO:0000259" key="11">
    <source>
        <dbReference type="PROSITE" id="PS51686"/>
    </source>
</evidence>
<name>A0ABR4IJS8_9EURO</name>
<dbReference type="InterPro" id="IPR001678">
    <property type="entry name" value="MeTrfase_RsmB-F_NOP2_dom"/>
</dbReference>
<feature type="compositionally biased region" description="Acidic residues" evidence="10">
    <location>
        <begin position="135"/>
        <end position="148"/>
    </location>
</feature>
<evidence type="ECO:0000256" key="10">
    <source>
        <dbReference type="SAM" id="MobiDB-lite"/>
    </source>
</evidence>
<feature type="binding site" evidence="9">
    <location>
        <position position="406"/>
    </location>
    <ligand>
        <name>S-adenosyl-L-methionine</name>
        <dbReference type="ChEBI" id="CHEBI:59789"/>
    </ligand>
</feature>
<keyword evidence="4 9" id="KW-0489">Methyltransferase</keyword>
<evidence type="ECO:0000256" key="4">
    <source>
        <dbReference type="ARBA" id="ARBA00022603"/>
    </source>
</evidence>
<evidence type="ECO:0000256" key="5">
    <source>
        <dbReference type="ARBA" id="ARBA00022679"/>
    </source>
</evidence>
<evidence type="ECO:0000256" key="2">
    <source>
        <dbReference type="ARBA" id="ARBA00007494"/>
    </source>
</evidence>
<evidence type="ECO:0000256" key="9">
    <source>
        <dbReference type="PROSITE-ProRule" id="PRU01023"/>
    </source>
</evidence>
<keyword evidence="8" id="KW-0539">Nucleus</keyword>
<keyword evidence="6 9" id="KW-0949">S-adenosyl-L-methionine</keyword>
<feature type="binding site" evidence="9">
    <location>
        <position position="451"/>
    </location>
    <ligand>
        <name>S-adenosyl-L-methionine</name>
        <dbReference type="ChEBI" id="CHEBI:59789"/>
    </ligand>
</feature>
<comment type="subcellular location">
    <subcellularLocation>
        <location evidence="1">Nucleus</location>
        <location evidence="1">Nucleolus</location>
    </subcellularLocation>
</comment>
<feature type="region of interest" description="Disordered" evidence="10">
    <location>
        <begin position="582"/>
        <end position="637"/>
    </location>
</feature>
<dbReference type="Gene3D" id="3.40.50.150">
    <property type="entry name" value="Vaccinia Virus protein VP39"/>
    <property type="match status" value="1"/>
</dbReference>
<gene>
    <name evidence="12" type="ORF">BDW59DRAFT_143665</name>
</gene>
<feature type="compositionally biased region" description="Polar residues" evidence="10">
    <location>
        <begin position="594"/>
        <end position="609"/>
    </location>
</feature>
<keyword evidence="7 9" id="KW-0694">RNA-binding</keyword>
<dbReference type="InterPro" id="IPR018314">
    <property type="entry name" value="RsmB/NOL1/NOP2-like_CS"/>
</dbReference>
<dbReference type="PROSITE" id="PS01153">
    <property type="entry name" value="NOL1_NOP2_SUN"/>
    <property type="match status" value="1"/>
</dbReference>
<dbReference type="SUPFAM" id="SSF53335">
    <property type="entry name" value="S-adenosyl-L-methionine-dependent methyltransferases"/>
    <property type="match status" value="1"/>
</dbReference>
<feature type="compositionally biased region" description="Low complexity" evidence="10">
    <location>
        <begin position="713"/>
        <end position="733"/>
    </location>
</feature>
<dbReference type="PROSITE" id="PS51686">
    <property type="entry name" value="SAM_MT_RSMB_NOP"/>
    <property type="match status" value="1"/>
</dbReference>
<dbReference type="PRINTS" id="PR02008">
    <property type="entry name" value="RCMTFAMILY"/>
</dbReference>
<dbReference type="NCBIfam" id="TIGR00446">
    <property type="entry name" value="nop2p"/>
    <property type="match status" value="1"/>
</dbReference>
<feature type="compositionally biased region" description="Acidic residues" evidence="10">
    <location>
        <begin position="93"/>
        <end position="117"/>
    </location>
</feature>
<feature type="active site" description="Nucleophile" evidence="9">
    <location>
        <position position="508"/>
    </location>
</feature>
<dbReference type="Gene3D" id="3.30.70.1170">
    <property type="entry name" value="Sun protein, domain 3"/>
    <property type="match status" value="1"/>
</dbReference>
<dbReference type="InterPro" id="IPR023273">
    <property type="entry name" value="RCMT_NOP2"/>
</dbReference>
<keyword evidence="5 9" id="KW-0808">Transferase</keyword>
<dbReference type="PANTHER" id="PTHR22807">
    <property type="entry name" value="NOP2 YEAST -RELATED NOL1/NOP2/FMU SUN DOMAIN-CONTAINING"/>
    <property type="match status" value="1"/>
</dbReference>
<protein>
    <submittedName>
        <fullName evidence="12">NOL1/NOP2/sun family-domain-containing protein</fullName>
    </submittedName>
</protein>
<dbReference type="PANTHER" id="PTHR22807:SF30">
    <property type="entry name" value="28S RRNA (CYTOSINE(4447)-C(5))-METHYLTRANSFERASE-RELATED"/>
    <property type="match status" value="1"/>
</dbReference>
<evidence type="ECO:0000256" key="7">
    <source>
        <dbReference type="ARBA" id="ARBA00022884"/>
    </source>
</evidence>
<feature type="region of interest" description="Disordered" evidence="10">
    <location>
        <begin position="1"/>
        <end position="200"/>
    </location>
</feature>
<dbReference type="InterPro" id="IPR029063">
    <property type="entry name" value="SAM-dependent_MTases_sf"/>
</dbReference>
<evidence type="ECO:0000313" key="12">
    <source>
        <dbReference type="EMBL" id="KAL2828025.1"/>
    </source>
</evidence>
<feature type="binding site" evidence="9">
    <location>
        <position position="433"/>
    </location>
    <ligand>
        <name>S-adenosyl-L-methionine</name>
        <dbReference type="ChEBI" id="CHEBI:59789"/>
    </ligand>
</feature>
<dbReference type="PRINTS" id="PR02012">
    <property type="entry name" value="RCMTNOP2"/>
</dbReference>
<dbReference type="Pfam" id="PF01189">
    <property type="entry name" value="Methyltr_RsmB-F"/>
    <property type="match status" value="1"/>
</dbReference>
<feature type="binding site" evidence="9">
    <location>
        <begin position="382"/>
        <end position="388"/>
    </location>
    <ligand>
        <name>S-adenosyl-L-methionine</name>
        <dbReference type="ChEBI" id="CHEBI:59789"/>
    </ligand>
</feature>
<reference evidence="12 13" key="1">
    <citation type="submission" date="2024-07" db="EMBL/GenBank/DDBJ databases">
        <title>Section-level genome sequencing and comparative genomics of Aspergillus sections Usti and Cavernicolus.</title>
        <authorList>
            <consortium name="Lawrence Berkeley National Laboratory"/>
            <person name="Nybo J.L."/>
            <person name="Vesth T.C."/>
            <person name="Theobald S."/>
            <person name="Frisvad J.C."/>
            <person name="Larsen T.O."/>
            <person name="Kjaerboelling I."/>
            <person name="Rothschild-Mancinelli K."/>
            <person name="Lyhne E.K."/>
            <person name="Kogle M.E."/>
            <person name="Barry K."/>
            <person name="Clum A."/>
            <person name="Na H."/>
            <person name="Ledsgaard L."/>
            <person name="Lin J."/>
            <person name="Lipzen A."/>
            <person name="Kuo A."/>
            <person name="Riley R."/>
            <person name="Mondo S."/>
            <person name="LaButti K."/>
            <person name="Haridas S."/>
            <person name="Pangalinan J."/>
            <person name="Salamov A.A."/>
            <person name="Simmons B.A."/>
            <person name="Magnuson J.K."/>
            <person name="Chen J."/>
            <person name="Drula E."/>
            <person name="Henrissat B."/>
            <person name="Wiebenga A."/>
            <person name="Lubbers R.J."/>
            <person name="Gomes A.C."/>
            <person name="Makela M.R."/>
            <person name="Stajich J."/>
            <person name="Grigoriev I.V."/>
            <person name="Mortensen U.H."/>
            <person name="De vries R.P."/>
            <person name="Baker S.E."/>
            <person name="Andersen M.R."/>
        </authorList>
    </citation>
    <scope>NUCLEOTIDE SEQUENCE [LARGE SCALE GENOMIC DNA]</scope>
    <source>
        <strain evidence="12 13">CBS 600.67</strain>
    </source>
</reference>
<dbReference type="Proteomes" id="UP001610335">
    <property type="component" value="Unassembled WGS sequence"/>
</dbReference>
<dbReference type="CDD" id="cd02440">
    <property type="entry name" value="AdoMet_MTases"/>
    <property type="match status" value="1"/>
</dbReference>
<dbReference type="InterPro" id="IPR049560">
    <property type="entry name" value="MeTrfase_RsmB-F_NOP2_cat"/>
</dbReference>
<feature type="compositionally biased region" description="Basic and acidic residues" evidence="10">
    <location>
        <begin position="615"/>
        <end position="627"/>
    </location>
</feature>
<evidence type="ECO:0000313" key="13">
    <source>
        <dbReference type="Proteomes" id="UP001610335"/>
    </source>
</evidence>
<feature type="compositionally biased region" description="Basic and acidic residues" evidence="10">
    <location>
        <begin position="44"/>
        <end position="55"/>
    </location>
</feature>